<dbReference type="PANTHER" id="PTHR16305">
    <property type="entry name" value="TESTICULAR SOLUBLE ADENYLYL CYCLASE"/>
    <property type="match status" value="1"/>
</dbReference>
<dbReference type="PRINTS" id="PR00038">
    <property type="entry name" value="HTHLUXR"/>
</dbReference>
<dbReference type="Gene3D" id="1.25.40.10">
    <property type="entry name" value="Tetratricopeptide repeat domain"/>
    <property type="match status" value="1"/>
</dbReference>
<evidence type="ECO:0000259" key="3">
    <source>
        <dbReference type="PROSITE" id="PS50043"/>
    </source>
</evidence>
<dbReference type="InterPro" id="IPR000792">
    <property type="entry name" value="Tscrpt_reg_LuxR_C"/>
</dbReference>
<dbReference type="PANTHER" id="PTHR16305:SF35">
    <property type="entry name" value="TRANSCRIPTIONAL ACTIVATOR DOMAIN"/>
    <property type="match status" value="1"/>
</dbReference>
<evidence type="ECO:0000256" key="2">
    <source>
        <dbReference type="ARBA" id="ARBA00022840"/>
    </source>
</evidence>
<dbReference type="EMBL" id="BOMI01000121">
    <property type="protein sequence ID" value="GID77468.1"/>
    <property type="molecule type" value="Genomic_DNA"/>
</dbReference>
<keyword evidence="2" id="KW-0067">ATP-binding</keyword>
<feature type="domain" description="HTH luxR-type" evidence="3">
    <location>
        <begin position="838"/>
        <end position="903"/>
    </location>
</feature>
<sequence>MIIDRLTERAALDDLLEAARGGESRVLVLRGAAGIGKTALIQYAETAATGLRILRTVGIESEMELAFAALHQLVLPLLDRMAGLPVPRREALEIVFRMREGAAPDPFLVGLAVLDLLSDASEHGPMLCVVDDAQWLDRASAQVLGFVARRLLAESIVLLFAARVPGPELRGLPELEVAGLRDADAHALLGSVTHAPLDRGIRDRIIAETHGNPLALIELPRGLTATRMAGGLGLLTADTLPGQIEESFLGRVRELPAPARLLLLVAAAEPVGDPDLVRRAAARLGVPLTTGGADGLLTIDHRVTFRHPLVRSAVYRSATPADRRAVHLALAEVTDRETAPDRRAWHLAAAATGPDEEVAAELERSAGRAQARGGVAAAAAFLQRAVALTAETPRRSDRMLAAAEASLRAGEFEDARRLVSALRARPLDAVQGGRAGVLDAQLTYASAGGPAAAIPLLLAAAGQFAKADPRLARQTFLHAWAMANLHADRDVLAMVSRAIRDTLPPGGTEPLELIVDAVSLMVTDGRAAAAGLLAEAAAAILDMPLAEVVGWGRVSTAAFVGIWDMEGLGTMAARQVRLVREAGALQSLPENLIALGHALLWAGDFEAAAATFEEGRTISEATRRTAPPPYIIMRLRALQGREAETTALVEQTLRASAASGVGTGLTAARWSAAILHNGLARYPEAVRYAREAEEKYDPWHSVWILPELIEAASRTGEEAVARDALDRLVETTAPFSGDFPAGLQARNEALLADGDEADRLYREAIDRLGRTRLRTELARAHLLYGEWLRRHRRRAEARQELRTAYEMFVAIGMDAFAERARRELLATGESVRKRTGDAAASGAELTAQERQIALLVRDGYSNPEVGERLFLSPRTVEWHLRKVFAKLGIDSRRRLRDVLPPSGLSG</sequence>
<dbReference type="Gene3D" id="1.10.10.10">
    <property type="entry name" value="Winged helix-like DNA-binding domain superfamily/Winged helix DNA-binding domain"/>
    <property type="match status" value="1"/>
</dbReference>
<name>A0ABQ3YBR5_9ACTN</name>
<protein>
    <submittedName>
        <fullName evidence="4">Helix-turn-helix transcriptional regulator</fullName>
    </submittedName>
</protein>
<comment type="caution">
    <text evidence="4">The sequence shown here is derived from an EMBL/GenBank/DDBJ whole genome shotgun (WGS) entry which is preliminary data.</text>
</comment>
<reference evidence="4 5" key="1">
    <citation type="submission" date="2021-01" db="EMBL/GenBank/DDBJ databases">
        <title>Whole genome shotgun sequence of Actinoplanes deccanensis NBRC 13994.</title>
        <authorList>
            <person name="Komaki H."/>
            <person name="Tamura T."/>
        </authorList>
    </citation>
    <scope>NUCLEOTIDE SEQUENCE [LARGE SCALE GENOMIC DNA]</scope>
    <source>
        <strain evidence="4 5">NBRC 13994</strain>
    </source>
</reference>
<keyword evidence="1" id="KW-0547">Nucleotide-binding</keyword>
<evidence type="ECO:0000313" key="5">
    <source>
        <dbReference type="Proteomes" id="UP000609879"/>
    </source>
</evidence>
<dbReference type="SUPFAM" id="SSF48452">
    <property type="entry name" value="TPR-like"/>
    <property type="match status" value="1"/>
</dbReference>
<dbReference type="InterPro" id="IPR036388">
    <property type="entry name" value="WH-like_DNA-bd_sf"/>
</dbReference>
<dbReference type="InterPro" id="IPR041664">
    <property type="entry name" value="AAA_16"/>
</dbReference>
<dbReference type="CDD" id="cd06170">
    <property type="entry name" value="LuxR_C_like"/>
    <property type="match status" value="1"/>
</dbReference>
<evidence type="ECO:0000313" key="4">
    <source>
        <dbReference type="EMBL" id="GID77468.1"/>
    </source>
</evidence>
<dbReference type="Pfam" id="PF13191">
    <property type="entry name" value="AAA_16"/>
    <property type="match status" value="1"/>
</dbReference>
<dbReference type="InterPro" id="IPR011990">
    <property type="entry name" value="TPR-like_helical_dom_sf"/>
</dbReference>
<evidence type="ECO:0000256" key="1">
    <source>
        <dbReference type="ARBA" id="ARBA00022741"/>
    </source>
</evidence>
<dbReference type="PROSITE" id="PS50043">
    <property type="entry name" value="HTH_LUXR_2"/>
    <property type="match status" value="1"/>
</dbReference>
<dbReference type="RefSeq" id="WP_239169187.1">
    <property type="nucleotide sequence ID" value="NZ_BAAABO010000002.1"/>
</dbReference>
<organism evidence="4 5">
    <name type="scientific">Paractinoplanes deccanensis</name>
    <dbReference type="NCBI Taxonomy" id="113561"/>
    <lineage>
        <taxon>Bacteria</taxon>
        <taxon>Bacillati</taxon>
        <taxon>Actinomycetota</taxon>
        <taxon>Actinomycetes</taxon>
        <taxon>Micromonosporales</taxon>
        <taxon>Micromonosporaceae</taxon>
        <taxon>Paractinoplanes</taxon>
    </lineage>
</organism>
<dbReference type="Pfam" id="PF00196">
    <property type="entry name" value="GerE"/>
    <property type="match status" value="1"/>
</dbReference>
<dbReference type="InterPro" id="IPR016032">
    <property type="entry name" value="Sig_transdc_resp-reg_C-effctor"/>
</dbReference>
<dbReference type="SUPFAM" id="SSF46894">
    <property type="entry name" value="C-terminal effector domain of the bipartite response regulators"/>
    <property type="match status" value="1"/>
</dbReference>
<proteinExistence type="predicted"/>
<dbReference type="Proteomes" id="UP000609879">
    <property type="component" value="Unassembled WGS sequence"/>
</dbReference>
<dbReference type="SMART" id="SM00421">
    <property type="entry name" value="HTH_LUXR"/>
    <property type="match status" value="1"/>
</dbReference>
<dbReference type="SUPFAM" id="SSF52540">
    <property type="entry name" value="P-loop containing nucleoside triphosphate hydrolases"/>
    <property type="match status" value="1"/>
</dbReference>
<keyword evidence="5" id="KW-1185">Reference proteome</keyword>
<gene>
    <name evidence="4" type="ORF">Ade02nite_61090</name>
</gene>
<dbReference type="InterPro" id="IPR027417">
    <property type="entry name" value="P-loop_NTPase"/>
</dbReference>
<accession>A0ABQ3YBR5</accession>